<dbReference type="Proteomes" id="UP000298860">
    <property type="component" value="Unassembled WGS sequence"/>
</dbReference>
<keyword evidence="4" id="KW-0143">Chaperone</keyword>
<sequence length="106" mass="12200">MAAQCYDFASFSHRQLYDMIHGVSIVDGKGCFAARRRREHGALGRRRRARYVVSFYDTSTGRWQFTRRPSPDGRPWSTLAPADHQRLTHAVAEPMSHLDDAPRPAW</sequence>
<accession>A0A4D4J4S7</accession>
<comment type="subcellular location">
    <subcellularLocation>
        <location evidence="1">Cytoplasm</location>
    </subcellularLocation>
</comment>
<evidence type="ECO:0000256" key="2">
    <source>
        <dbReference type="ARBA" id="ARBA00006411"/>
    </source>
</evidence>
<proteinExistence type="inferred from homology"/>
<evidence type="ECO:0000313" key="5">
    <source>
        <dbReference type="EMBL" id="GDY30464.1"/>
    </source>
</evidence>
<protein>
    <submittedName>
        <fullName evidence="5">Uncharacterized protein</fullName>
    </submittedName>
</protein>
<keyword evidence="3" id="KW-0963">Cytoplasm</keyword>
<reference evidence="6" key="1">
    <citation type="submission" date="2019-04" db="EMBL/GenBank/DDBJ databases">
        <title>Draft genome sequence of Pseudonocardiaceae bacterium SL3-2-4.</title>
        <authorList>
            <person name="Ningsih F."/>
            <person name="Yokota A."/>
            <person name="Sakai Y."/>
            <person name="Nanatani K."/>
            <person name="Yabe S."/>
            <person name="Oetari A."/>
            <person name="Sjamsuridzal W."/>
        </authorList>
    </citation>
    <scope>NUCLEOTIDE SEQUENCE [LARGE SCALE GENOMIC DNA]</scope>
    <source>
        <strain evidence="6">SL3-2-4</strain>
    </source>
</reference>
<evidence type="ECO:0000256" key="4">
    <source>
        <dbReference type="ARBA" id="ARBA00023186"/>
    </source>
</evidence>
<evidence type="ECO:0000256" key="3">
    <source>
        <dbReference type="ARBA" id="ARBA00022490"/>
    </source>
</evidence>
<dbReference type="InterPro" id="IPR025734">
    <property type="entry name" value="EspG"/>
</dbReference>
<evidence type="ECO:0000256" key="1">
    <source>
        <dbReference type="ARBA" id="ARBA00004496"/>
    </source>
</evidence>
<keyword evidence="6" id="KW-1185">Reference proteome</keyword>
<organism evidence="5 6">
    <name type="scientific">Gandjariella thermophila</name>
    <dbReference type="NCBI Taxonomy" id="1931992"/>
    <lineage>
        <taxon>Bacteria</taxon>
        <taxon>Bacillati</taxon>
        <taxon>Actinomycetota</taxon>
        <taxon>Actinomycetes</taxon>
        <taxon>Pseudonocardiales</taxon>
        <taxon>Pseudonocardiaceae</taxon>
        <taxon>Gandjariella</taxon>
    </lineage>
</organism>
<dbReference type="Pfam" id="PF14011">
    <property type="entry name" value="ESX-1_EspG"/>
    <property type="match status" value="1"/>
</dbReference>
<evidence type="ECO:0000313" key="6">
    <source>
        <dbReference type="Proteomes" id="UP000298860"/>
    </source>
</evidence>
<comment type="caution">
    <text evidence="5">The sequence shown here is derived from an EMBL/GenBank/DDBJ whole genome shotgun (WGS) entry which is preliminary data.</text>
</comment>
<name>A0A4D4J4S7_9PSEU</name>
<dbReference type="EMBL" id="BJFL01000007">
    <property type="protein sequence ID" value="GDY30464.1"/>
    <property type="molecule type" value="Genomic_DNA"/>
</dbReference>
<gene>
    <name evidence="5" type="ORF">GTS_20970</name>
</gene>
<dbReference type="RefSeq" id="WP_225978268.1">
    <property type="nucleotide sequence ID" value="NZ_BJFL01000007.1"/>
</dbReference>
<dbReference type="AlphaFoldDB" id="A0A4D4J4S7"/>
<comment type="similarity">
    <text evidence="2">Belongs to the EspG family.</text>
</comment>